<feature type="compositionally biased region" description="Polar residues" evidence="1">
    <location>
        <begin position="140"/>
        <end position="150"/>
    </location>
</feature>
<feature type="compositionally biased region" description="Polar residues" evidence="1">
    <location>
        <begin position="95"/>
        <end position="105"/>
    </location>
</feature>
<reference evidence="2" key="1">
    <citation type="submission" date="2021-03" db="EMBL/GenBank/DDBJ databases">
        <title>Evolutionary innovations through gain and loss of genes in the ectomycorrhizal Boletales.</title>
        <authorList>
            <person name="Wu G."/>
            <person name="Miyauchi S."/>
            <person name="Morin E."/>
            <person name="Yang Z.-L."/>
            <person name="Xu J."/>
            <person name="Martin F.M."/>
        </authorList>
    </citation>
    <scope>NUCLEOTIDE SEQUENCE</scope>
    <source>
        <strain evidence="2">BR01</strain>
    </source>
</reference>
<evidence type="ECO:0000256" key="1">
    <source>
        <dbReference type="SAM" id="MobiDB-lite"/>
    </source>
</evidence>
<evidence type="ECO:0000313" key="3">
    <source>
        <dbReference type="Proteomes" id="UP000683000"/>
    </source>
</evidence>
<proteinExistence type="predicted"/>
<dbReference type="Proteomes" id="UP000683000">
    <property type="component" value="Unassembled WGS sequence"/>
</dbReference>
<feature type="region of interest" description="Disordered" evidence="1">
    <location>
        <begin position="92"/>
        <end position="416"/>
    </location>
</feature>
<sequence length="416" mass="44755">MFASIEALHADDTLDVQTLHKSSTVDKGKGKAKDDGENGDDDGEPDGGEDPDEGSEDDDDDKPVGRKKGVTKTKVDAEAKAKLDEKIVSCLFPPSRTNTVLSEQGQPLLKKDSKSKQLTLDAYQPSSSSTVAQPSDRPDTSSAHNTSIQNKDGDVPTVHDVDLDENMTVDDMSNKDNRVDLDHNMGDPATQDTARESAQDALDMDTDDAPPVDTTDGEDVRPSTAPSASEEDGRTSTSDDDPTKPPFTQRGRDTSTSDDDMPLSDWEPTPSPKSELVPTQPTNDNMALKDAGLRGDADPTGKALDSITKDIQQLGVDKRPTTRSHVVPVHKRVPSVVSPPRASDRKKRARINTAGESSRPSSLPPPQSTPVPGPSSSSRPPPQRRLLRRQHQRTSPPRPVDESEDADLLADALNAC</sequence>
<dbReference type="OrthoDB" id="2684292at2759"/>
<dbReference type="EMBL" id="JAGFBS010000093">
    <property type="protein sequence ID" value="KAG6369278.1"/>
    <property type="molecule type" value="Genomic_DNA"/>
</dbReference>
<protein>
    <submittedName>
        <fullName evidence="2">Uncharacterized protein</fullName>
    </submittedName>
</protein>
<feature type="region of interest" description="Disordered" evidence="1">
    <location>
        <begin position="1"/>
        <end position="79"/>
    </location>
</feature>
<feature type="compositionally biased region" description="Acidic residues" evidence="1">
    <location>
        <begin position="37"/>
        <end position="61"/>
    </location>
</feature>
<feature type="compositionally biased region" description="Basic and acidic residues" evidence="1">
    <location>
        <begin position="23"/>
        <end position="36"/>
    </location>
</feature>
<feature type="compositionally biased region" description="Basic and acidic residues" evidence="1">
    <location>
        <begin position="172"/>
        <end position="185"/>
    </location>
</feature>
<evidence type="ECO:0000313" key="2">
    <source>
        <dbReference type="EMBL" id="KAG6369278.1"/>
    </source>
</evidence>
<feature type="compositionally biased region" description="Polar residues" evidence="1">
    <location>
        <begin position="124"/>
        <end position="133"/>
    </location>
</feature>
<keyword evidence="3" id="KW-1185">Reference proteome</keyword>
<feature type="compositionally biased region" description="Basic and acidic residues" evidence="1">
    <location>
        <begin position="151"/>
        <end position="161"/>
    </location>
</feature>
<dbReference type="AlphaFoldDB" id="A0A8I3A233"/>
<organism evidence="2 3">
    <name type="scientific">Boletus reticuloceps</name>
    <dbReference type="NCBI Taxonomy" id="495285"/>
    <lineage>
        <taxon>Eukaryota</taxon>
        <taxon>Fungi</taxon>
        <taxon>Dikarya</taxon>
        <taxon>Basidiomycota</taxon>
        <taxon>Agaricomycotina</taxon>
        <taxon>Agaricomycetes</taxon>
        <taxon>Agaricomycetidae</taxon>
        <taxon>Boletales</taxon>
        <taxon>Boletineae</taxon>
        <taxon>Boletaceae</taxon>
        <taxon>Boletoideae</taxon>
        <taxon>Boletus</taxon>
    </lineage>
</organism>
<gene>
    <name evidence="2" type="ORF">JVT61DRAFT_15525</name>
</gene>
<feature type="compositionally biased region" description="Pro residues" evidence="1">
    <location>
        <begin position="362"/>
        <end position="383"/>
    </location>
</feature>
<name>A0A8I3A233_9AGAM</name>
<comment type="caution">
    <text evidence="2">The sequence shown here is derived from an EMBL/GenBank/DDBJ whole genome shotgun (WGS) entry which is preliminary data.</text>
</comment>
<accession>A0A8I3A233</accession>